<name>A0A1N6M3E8_9VIBR</name>
<keyword evidence="2" id="KW-0378">Hydrolase</keyword>
<evidence type="ECO:0000313" key="2">
    <source>
        <dbReference type="EMBL" id="SIO93948.1"/>
    </source>
</evidence>
<dbReference type="Gene3D" id="3.20.20.190">
    <property type="entry name" value="Phosphatidylinositol (PI) phosphodiesterase"/>
    <property type="match status" value="1"/>
</dbReference>
<organism evidence="2 3">
    <name type="scientific">Vibrio spartinae</name>
    <dbReference type="NCBI Taxonomy" id="1918945"/>
    <lineage>
        <taxon>Bacteria</taxon>
        <taxon>Pseudomonadati</taxon>
        <taxon>Pseudomonadota</taxon>
        <taxon>Gammaproteobacteria</taxon>
        <taxon>Vibrionales</taxon>
        <taxon>Vibrionaceae</taxon>
        <taxon>Vibrio</taxon>
    </lineage>
</organism>
<dbReference type="AlphaFoldDB" id="A0A1N6M3E8"/>
<dbReference type="SUPFAM" id="SSF51695">
    <property type="entry name" value="PLC-like phosphodiesterases"/>
    <property type="match status" value="1"/>
</dbReference>
<dbReference type="EC" id="3.1.4.46" evidence="2"/>
<dbReference type="InterPro" id="IPR017946">
    <property type="entry name" value="PLC-like_Pdiesterase_TIM-brl"/>
</dbReference>
<dbReference type="PROSITE" id="PS51704">
    <property type="entry name" value="GP_PDE"/>
    <property type="match status" value="1"/>
</dbReference>
<gene>
    <name evidence="2" type="primary">ugpQ_2</name>
    <name evidence="2" type="ORF">VSP9026_01627</name>
</gene>
<dbReference type="EMBL" id="FSSB01000010">
    <property type="protein sequence ID" value="SIO93948.1"/>
    <property type="molecule type" value="Genomic_DNA"/>
</dbReference>
<sequence>MLPRIVGHRGVAGSYPENTMASIMAAIDLGLEWIEVDIQPTKDQALVVCHDYKINRCSNGRGRIDELTLDALQQFDFGSWFAPSFAGERIMTLQELLRVVKATGIHVNLEVKLDHDAVRPVIASLKKELETSNVSPDSILLSSFHHDVMREMSHQLADFRLGVLAERANMKVMRLIDETSAFSCHLNARWLTKKQIKKLREKSVEIWCYTVNNPRFRRLSDVDAIFSDFPQRFLAPATAQKTEG</sequence>
<dbReference type="RefSeq" id="WP_074372502.1">
    <property type="nucleotide sequence ID" value="NZ_AP024907.1"/>
</dbReference>
<evidence type="ECO:0000259" key="1">
    <source>
        <dbReference type="PROSITE" id="PS51704"/>
    </source>
</evidence>
<dbReference type="Proteomes" id="UP000184774">
    <property type="component" value="Unassembled WGS sequence"/>
</dbReference>
<proteinExistence type="predicted"/>
<dbReference type="PANTHER" id="PTHR46211:SF1">
    <property type="entry name" value="GLYCEROPHOSPHODIESTER PHOSPHODIESTERASE, CYTOPLASMIC"/>
    <property type="match status" value="1"/>
</dbReference>
<evidence type="ECO:0000313" key="3">
    <source>
        <dbReference type="Proteomes" id="UP000184774"/>
    </source>
</evidence>
<dbReference type="PANTHER" id="PTHR46211">
    <property type="entry name" value="GLYCEROPHOSPHORYL DIESTER PHOSPHODIESTERASE"/>
    <property type="match status" value="1"/>
</dbReference>
<dbReference type="OrthoDB" id="9795622at2"/>
<reference evidence="2 3" key="1">
    <citation type="submission" date="2016-12" db="EMBL/GenBank/DDBJ databases">
        <authorList>
            <person name="Song W.-J."/>
            <person name="Kurnit D.M."/>
        </authorList>
    </citation>
    <scope>NUCLEOTIDE SEQUENCE [LARGE SCALE GENOMIC DNA]</scope>
    <source>
        <strain evidence="2 3">CECT 9026</strain>
    </source>
</reference>
<dbReference type="InterPro" id="IPR030395">
    <property type="entry name" value="GP_PDE_dom"/>
</dbReference>
<accession>A0A1N6M3E8</accession>
<dbReference type="GO" id="GO:0006629">
    <property type="term" value="P:lipid metabolic process"/>
    <property type="evidence" value="ECO:0007669"/>
    <property type="project" value="InterPro"/>
</dbReference>
<dbReference type="GO" id="GO:0008889">
    <property type="term" value="F:glycerophosphodiester phosphodiesterase activity"/>
    <property type="evidence" value="ECO:0007669"/>
    <property type="project" value="UniProtKB-EC"/>
</dbReference>
<feature type="domain" description="GP-PDE" evidence="1">
    <location>
        <begin position="3"/>
        <end position="244"/>
    </location>
</feature>
<dbReference type="Pfam" id="PF03009">
    <property type="entry name" value="GDPD"/>
    <property type="match status" value="1"/>
</dbReference>
<protein>
    <submittedName>
        <fullName evidence="2">Glycerophosphoryl diester phosphodiesterase</fullName>
        <ecNumber evidence="2">3.1.4.46</ecNumber>
    </submittedName>
</protein>